<evidence type="ECO:0000313" key="2">
    <source>
        <dbReference type="Proteomes" id="UP000015750"/>
    </source>
</evidence>
<protein>
    <submittedName>
        <fullName evidence="1">Uncharacterized protein</fullName>
    </submittedName>
</protein>
<dbReference type="EMBL" id="ATIR01000005">
    <property type="protein sequence ID" value="EPI12053.1"/>
    <property type="molecule type" value="Genomic_DNA"/>
</dbReference>
<organism evidence="1 2">
    <name type="scientific">Enterococcus faecalis RP2S-4</name>
    <dbReference type="NCBI Taxonomy" id="1244145"/>
    <lineage>
        <taxon>Bacteria</taxon>
        <taxon>Bacillati</taxon>
        <taxon>Bacillota</taxon>
        <taxon>Bacilli</taxon>
        <taxon>Lactobacillales</taxon>
        <taxon>Enterococcaceae</taxon>
        <taxon>Enterococcus</taxon>
    </lineage>
</organism>
<proteinExistence type="predicted"/>
<accession>A0ABC9TPL4</accession>
<gene>
    <name evidence="1" type="ORF">D358_00169</name>
</gene>
<dbReference type="AlphaFoldDB" id="A0ABC9TPL4"/>
<reference evidence="1 2" key="1">
    <citation type="submission" date="2013-06" db="EMBL/GenBank/DDBJ databases">
        <authorList>
            <person name="Weinstock G."/>
            <person name="Sodergren E."/>
            <person name="Lobos E.A."/>
            <person name="Fulton L."/>
            <person name="Fulton R."/>
            <person name="Courtney L."/>
            <person name="Fronick C."/>
            <person name="O'Laughlin M."/>
            <person name="Godfrey J."/>
            <person name="Wilson R.M."/>
            <person name="Miner T."/>
            <person name="Farmer C."/>
            <person name="Delehaunty K."/>
            <person name="Cordes M."/>
            <person name="Minx P."/>
            <person name="Tomlinson C."/>
            <person name="Chen J."/>
            <person name="Wollam A."/>
            <person name="Pepin K.H."/>
            <person name="Bhonagiri V."/>
            <person name="Zhang X."/>
            <person name="Warren W."/>
            <person name="Mitreva M."/>
            <person name="Mardis E.R."/>
            <person name="Wilson R.K."/>
        </authorList>
    </citation>
    <scope>NUCLEOTIDE SEQUENCE [LARGE SCALE GENOMIC DNA]</scope>
    <source>
        <strain evidence="1 2">RP2S-4</strain>
    </source>
</reference>
<evidence type="ECO:0000313" key="1">
    <source>
        <dbReference type="EMBL" id="EPI12053.1"/>
    </source>
</evidence>
<name>A0ABC9TPL4_ENTFL</name>
<comment type="caution">
    <text evidence="1">The sequence shown here is derived from an EMBL/GenBank/DDBJ whole genome shotgun (WGS) entry which is preliminary data.</text>
</comment>
<sequence length="97" mass="11747">MVNYCSRFVTKKEEKDCMQIYAHERGNSYGCTYFISFHDVELVITLVWEDNFFTYNKEEIESRLNKMKVLSTSIKLAIYQFIEQTNYLLYLSYKELH</sequence>
<dbReference type="Proteomes" id="UP000015750">
    <property type="component" value="Unassembled WGS sequence"/>
</dbReference>